<dbReference type="Proteomes" id="UP001597371">
    <property type="component" value="Unassembled WGS sequence"/>
</dbReference>
<organism evidence="1 2">
    <name type="scientific">Aureimonas populi</name>
    <dbReference type="NCBI Taxonomy" id="1701758"/>
    <lineage>
        <taxon>Bacteria</taxon>
        <taxon>Pseudomonadati</taxon>
        <taxon>Pseudomonadota</taxon>
        <taxon>Alphaproteobacteria</taxon>
        <taxon>Hyphomicrobiales</taxon>
        <taxon>Aurantimonadaceae</taxon>
        <taxon>Aureimonas</taxon>
    </lineage>
</organism>
<keyword evidence="2" id="KW-1185">Reference proteome</keyword>
<evidence type="ECO:0000313" key="1">
    <source>
        <dbReference type="EMBL" id="MFD2239257.1"/>
    </source>
</evidence>
<protein>
    <recommendedName>
        <fullName evidence="3">Lasso RiPP family leader peptide-containing protein</fullName>
    </recommendedName>
</protein>
<sequence length="46" mass="4886">MSKLAYSAPTLRKHGSMTALTQQNQSGTFLDVGFTAGTPLDQLTLS</sequence>
<name>A0ABW5CRD9_9HYPH</name>
<dbReference type="EMBL" id="JBHUIJ010000028">
    <property type="protein sequence ID" value="MFD2239257.1"/>
    <property type="molecule type" value="Genomic_DNA"/>
</dbReference>
<proteinExistence type="predicted"/>
<reference evidence="2" key="1">
    <citation type="journal article" date="2019" name="Int. J. Syst. Evol. Microbiol.">
        <title>The Global Catalogue of Microorganisms (GCM) 10K type strain sequencing project: providing services to taxonomists for standard genome sequencing and annotation.</title>
        <authorList>
            <consortium name="The Broad Institute Genomics Platform"/>
            <consortium name="The Broad Institute Genome Sequencing Center for Infectious Disease"/>
            <person name="Wu L."/>
            <person name="Ma J."/>
        </authorList>
    </citation>
    <scope>NUCLEOTIDE SEQUENCE [LARGE SCALE GENOMIC DNA]</scope>
    <source>
        <strain evidence="2">ZS-35-S2</strain>
    </source>
</reference>
<evidence type="ECO:0008006" key="3">
    <source>
        <dbReference type="Google" id="ProtNLM"/>
    </source>
</evidence>
<gene>
    <name evidence="1" type="ORF">ACFSKQ_17545</name>
</gene>
<comment type="caution">
    <text evidence="1">The sequence shown here is derived from an EMBL/GenBank/DDBJ whole genome shotgun (WGS) entry which is preliminary data.</text>
</comment>
<accession>A0ABW5CRD9</accession>
<dbReference type="RefSeq" id="WP_209738295.1">
    <property type="nucleotide sequence ID" value="NZ_CP072611.1"/>
</dbReference>
<evidence type="ECO:0000313" key="2">
    <source>
        <dbReference type="Proteomes" id="UP001597371"/>
    </source>
</evidence>